<comment type="caution">
    <text evidence="2">The sequence shown here is derived from an EMBL/GenBank/DDBJ whole genome shotgun (WGS) entry which is preliminary data.</text>
</comment>
<accession>A0A699YD28</accession>
<dbReference type="EMBL" id="BLLF01000085">
    <property type="protein sequence ID" value="GFH07285.1"/>
    <property type="molecule type" value="Genomic_DNA"/>
</dbReference>
<dbReference type="AlphaFoldDB" id="A0A699YD28"/>
<feature type="transmembrane region" description="Helical" evidence="1">
    <location>
        <begin position="12"/>
        <end position="32"/>
    </location>
</feature>
<dbReference type="Proteomes" id="UP000485058">
    <property type="component" value="Unassembled WGS sequence"/>
</dbReference>
<keyword evidence="1" id="KW-1133">Transmembrane helix</keyword>
<keyword evidence="1" id="KW-0812">Transmembrane</keyword>
<name>A0A699YD28_HAELA</name>
<evidence type="ECO:0000313" key="3">
    <source>
        <dbReference type="Proteomes" id="UP000485058"/>
    </source>
</evidence>
<proteinExistence type="predicted"/>
<sequence>MLLGMSISTNLFHHVSCAGLLACGGGLCCVLWRCWPAHRRHPGAHPWRYLCRHCLLLLRLLLAGLVPVEAAGDPEDCGTSRPCGLDWRHAVVLPVGCVHGVLLRGYAAQEHLPAGRVLHPDPNIHSAGGGKLQ</sequence>
<reference evidence="2 3" key="1">
    <citation type="submission" date="2020-02" db="EMBL/GenBank/DDBJ databases">
        <title>Draft genome sequence of Haematococcus lacustris strain NIES-144.</title>
        <authorList>
            <person name="Morimoto D."/>
            <person name="Nakagawa S."/>
            <person name="Yoshida T."/>
            <person name="Sawayama S."/>
        </authorList>
    </citation>
    <scope>NUCLEOTIDE SEQUENCE [LARGE SCALE GENOMIC DNA]</scope>
    <source>
        <strain evidence="2 3">NIES-144</strain>
    </source>
</reference>
<keyword evidence="3" id="KW-1185">Reference proteome</keyword>
<organism evidence="2 3">
    <name type="scientific">Haematococcus lacustris</name>
    <name type="common">Green alga</name>
    <name type="synonym">Haematococcus pluvialis</name>
    <dbReference type="NCBI Taxonomy" id="44745"/>
    <lineage>
        <taxon>Eukaryota</taxon>
        <taxon>Viridiplantae</taxon>
        <taxon>Chlorophyta</taxon>
        <taxon>core chlorophytes</taxon>
        <taxon>Chlorophyceae</taxon>
        <taxon>CS clade</taxon>
        <taxon>Chlamydomonadales</taxon>
        <taxon>Haematococcaceae</taxon>
        <taxon>Haematococcus</taxon>
    </lineage>
</organism>
<keyword evidence="1" id="KW-0472">Membrane</keyword>
<protein>
    <submittedName>
        <fullName evidence="2">Uncharacterized protein</fullName>
    </submittedName>
</protein>
<evidence type="ECO:0000256" key="1">
    <source>
        <dbReference type="SAM" id="Phobius"/>
    </source>
</evidence>
<evidence type="ECO:0000313" key="2">
    <source>
        <dbReference type="EMBL" id="GFH07285.1"/>
    </source>
</evidence>
<gene>
    <name evidence="2" type="ORF">HaLaN_02067</name>
</gene>